<dbReference type="EMBL" id="FNJR01000001">
    <property type="protein sequence ID" value="SDO96240.1"/>
    <property type="molecule type" value="Genomic_DNA"/>
</dbReference>
<feature type="transmembrane region" description="Helical" evidence="1">
    <location>
        <begin position="141"/>
        <end position="162"/>
    </location>
</feature>
<name>A0A1H0NV26_9ACTN</name>
<organism evidence="2 3">
    <name type="scientific">Actinopolyspora xinjiangensis</name>
    <dbReference type="NCBI Taxonomy" id="405564"/>
    <lineage>
        <taxon>Bacteria</taxon>
        <taxon>Bacillati</taxon>
        <taxon>Actinomycetota</taxon>
        <taxon>Actinomycetes</taxon>
        <taxon>Actinopolysporales</taxon>
        <taxon>Actinopolysporaceae</taxon>
        <taxon>Actinopolyspora</taxon>
    </lineage>
</organism>
<reference evidence="3" key="1">
    <citation type="submission" date="2016-10" db="EMBL/GenBank/DDBJ databases">
        <authorList>
            <person name="Varghese N."/>
            <person name="Submissions S."/>
        </authorList>
    </citation>
    <scope>NUCLEOTIDE SEQUENCE [LARGE SCALE GENOMIC DNA]</scope>
    <source>
        <strain evidence="3">DSM 46732</strain>
    </source>
</reference>
<keyword evidence="1" id="KW-1133">Transmembrane helix</keyword>
<evidence type="ECO:0000313" key="3">
    <source>
        <dbReference type="Proteomes" id="UP000199497"/>
    </source>
</evidence>
<dbReference type="Proteomes" id="UP000199497">
    <property type="component" value="Unassembled WGS sequence"/>
</dbReference>
<feature type="transmembrane region" description="Helical" evidence="1">
    <location>
        <begin position="83"/>
        <end position="101"/>
    </location>
</feature>
<evidence type="ECO:0000256" key="1">
    <source>
        <dbReference type="SAM" id="Phobius"/>
    </source>
</evidence>
<dbReference type="STRING" id="405564.SAMN04487905_101260"/>
<proteinExistence type="predicted"/>
<sequence length="199" mass="21179">MASGRFLWLYLRSRNVPAVVAGMVLLLVLSGWNGQWLGWTLPRVVLVFVVVLAAVLLAGSFAAPSAELDAGACVSWWRWHLGHAVVGMAGCGVTLAIAVFFHRHGTLGFDLAVLRDLLGFSGLALSTGALAGVWFSWTAPFTHALITWLFSSVTAPWGGVLLWPVLPPTAATSWWPAVGLCLLGTVLVAARGPIPAIKW</sequence>
<feature type="transmembrane region" description="Helical" evidence="1">
    <location>
        <begin position="113"/>
        <end position="135"/>
    </location>
</feature>
<feature type="transmembrane region" description="Helical" evidence="1">
    <location>
        <begin position="15"/>
        <end position="32"/>
    </location>
</feature>
<evidence type="ECO:0000313" key="2">
    <source>
        <dbReference type="EMBL" id="SDO96240.1"/>
    </source>
</evidence>
<keyword evidence="1" id="KW-0812">Transmembrane</keyword>
<feature type="transmembrane region" description="Helical" evidence="1">
    <location>
        <begin position="44"/>
        <end position="63"/>
    </location>
</feature>
<keyword evidence="1" id="KW-0472">Membrane</keyword>
<protein>
    <submittedName>
        <fullName evidence="2">Uncharacterized protein</fullName>
    </submittedName>
</protein>
<feature type="transmembrane region" description="Helical" evidence="1">
    <location>
        <begin position="174"/>
        <end position="194"/>
    </location>
</feature>
<accession>A0A1H0NV26</accession>
<gene>
    <name evidence="2" type="ORF">SAMN04487905_101260</name>
</gene>
<dbReference type="AlphaFoldDB" id="A0A1H0NV26"/>
<keyword evidence="3" id="KW-1185">Reference proteome</keyword>